<dbReference type="Pfam" id="PF00041">
    <property type="entry name" value="fn3"/>
    <property type="match status" value="3"/>
</dbReference>
<keyword evidence="3" id="KW-0378">Hydrolase</keyword>
<feature type="signal peptide" evidence="8">
    <location>
        <begin position="1"/>
        <end position="25"/>
    </location>
</feature>
<evidence type="ECO:0000256" key="3">
    <source>
        <dbReference type="ARBA" id="ARBA00022801"/>
    </source>
</evidence>
<evidence type="ECO:0000256" key="4">
    <source>
        <dbReference type="ARBA" id="ARBA00022912"/>
    </source>
</evidence>
<dbReference type="InterPro" id="IPR000742">
    <property type="entry name" value="EGF"/>
</dbReference>
<dbReference type="InterPro" id="IPR036116">
    <property type="entry name" value="FN3_sf"/>
</dbReference>
<evidence type="ECO:0000256" key="5">
    <source>
        <dbReference type="ARBA" id="ARBA00023136"/>
    </source>
</evidence>
<dbReference type="InterPro" id="IPR000242">
    <property type="entry name" value="PTP_cat"/>
</dbReference>
<dbReference type="InterPro" id="IPR003961">
    <property type="entry name" value="FN3_dom"/>
</dbReference>
<dbReference type="Gene3D" id="3.90.190.10">
    <property type="entry name" value="Protein tyrosine phosphatase superfamily"/>
    <property type="match status" value="2"/>
</dbReference>
<evidence type="ECO:0000256" key="7">
    <source>
        <dbReference type="SAM" id="Phobius"/>
    </source>
</evidence>
<dbReference type="PROSITE" id="PS50853">
    <property type="entry name" value="FN3"/>
    <property type="match status" value="3"/>
</dbReference>
<dbReference type="EnsemblMetazoa" id="XM_030990124">
    <property type="protein sequence ID" value="XP_030845984"/>
    <property type="gene ID" value="LOC587101"/>
</dbReference>
<dbReference type="FunFam" id="2.170.300.10:FF:000020">
    <property type="entry name" value="Uncharacterized protein"/>
    <property type="match status" value="1"/>
</dbReference>
<dbReference type="SUPFAM" id="SSF49265">
    <property type="entry name" value="Fibronectin type III"/>
    <property type="match status" value="2"/>
</dbReference>
<dbReference type="SMART" id="SM00194">
    <property type="entry name" value="PTPc"/>
    <property type="match status" value="2"/>
</dbReference>
<dbReference type="OrthoDB" id="10043599at2759"/>
<dbReference type="RefSeq" id="XP_030845984.1">
    <property type="nucleotide sequence ID" value="XM_030990124.1"/>
</dbReference>
<evidence type="ECO:0000313" key="13">
    <source>
        <dbReference type="Proteomes" id="UP000007110"/>
    </source>
</evidence>
<dbReference type="PROSITE" id="PS50055">
    <property type="entry name" value="TYR_PHOSPHATASE_PTP"/>
    <property type="match status" value="2"/>
</dbReference>
<feature type="chain" id="PRO_5029559450" description="Protein-tyrosine-phosphatase" evidence="8">
    <location>
        <begin position="26"/>
        <end position="1655"/>
    </location>
</feature>
<evidence type="ECO:0000259" key="11">
    <source>
        <dbReference type="PROSITE" id="PS50853"/>
    </source>
</evidence>
<dbReference type="PRINTS" id="PR00700">
    <property type="entry name" value="PRTYPHPHTASE"/>
</dbReference>
<evidence type="ECO:0008006" key="14">
    <source>
        <dbReference type="Google" id="ProtNLM"/>
    </source>
</evidence>
<feature type="domain" description="Tyrosine specific protein phosphatases" evidence="10">
    <location>
        <begin position="1267"/>
        <end position="1343"/>
    </location>
</feature>
<dbReference type="GO" id="GO:0016020">
    <property type="term" value="C:membrane"/>
    <property type="evidence" value="ECO:0007669"/>
    <property type="project" value="UniProtKB-SubCell"/>
</dbReference>
<evidence type="ECO:0000259" key="10">
    <source>
        <dbReference type="PROSITE" id="PS50056"/>
    </source>
</evidence>
<dbReference type="CDD" id="cd00063">
    <property type="entry name" value="FN3"/>
    <property type="match status" value="3"/>
</dbReference>
<feature type="domain" description="Fibronectin type-III" evidence="11">
    <location>
        <begin position="761"/>
        <end position="863"/>
    </location>
</feature>
<keyword evidence="2 8" id="KW-0732">Signal</keyword>
<dbReference type="InterPro" id="IPR003595">
    <property type="entry name" value="Tyr_Pase_cat"/>
</dbReference>
<dbReference type="FunFam" id="2.60.40.10:FF:001966">
    <property type="entry name" value="Uncharacterized protein"/>
    <property type="match status" value="1"/>
</dbReference>
<dbReference type="FunFam" id="3.90.190.10:FF:000062">
    <property type="entry name" value="Receptor-type tyrosine-protein phosphatase kappa"/>
    <property type="match status" value="1"/>
</dbReference>
<dbReference type="InterPro" id="IPR002049">
    <property type="entry name" value="LE_dom"/>
</dbReference>
<evidence type="ECO:0000313" key="12">
    <source>
        <dbReference type="EnsemblMetazoa" id="XP_030845984"/>
    </source>
</evidence>
<protein>
    <recommendedName>
        <fullName evidence="14">Protein-tyrosine-phosphatase</fullName>
    </recommendedName>
</protein>
<accession>A0A7M7P4H0</accession>
<dbReference type="PROSITE" id="PS50056">
    <property type="entry name" value="TYR_PHOSPHATASE_2"/>
    <property type="match status" value="2"/>
</dbReference>
<dbReference type="InterPro" id="IPR016130">
    <property type="entry name" value="Tyr_Pase_AS"/>
</dbReference>
<proteinExistence type="predicted"/>
<comment type="subcellular location">
    <subcellularLocation>
        <location evidence="1">Membrane</location>
        <topology evidence="1">Single-pass membrane protein</topology>
    </subcellularLocation>
</comment>
<organism evidence="12 13">
    <name type="scientific">Strongylocentrotus purpuratus</name>
    <name type="common">Purple sea urchin</name>
    <dbReference type="NCBI Taxonomy" id="7668"/>
    <lineage>
        <taxon>Eukaryota</taxon>
        <taxon>Metazoa</taxon>
        <taxon>Echinodermata</taxon>
        <taxon>Eleutherozoa</taxon>
        <taxon>Echinozoa</taxon>
        <taxon>Echinoidea</taxon>
        <taxon>Euechinoidea</taxon>
        <taxon>Echinacea</taxon>
        <taxon>Camarodonta</taxon>
        <taxon>Echinidea</taxon>
        <taxon>Strongylocentrotidae</taxon>
        <taxon>Strongylocentrotus</taxon>
    </lineage>
</organism>
<dbReference type="FunCoup" id="A0A7M7P4H0">
    <property type="interactions" value="466"/>
</dbReference>
<dbReference type="Proteomes" id="UP000007110">
    <property type="component" value="Unassembled WGS sequence"/>
</dbReference>
<feature type="region of interest" description="Disordered" evidence="6">
    <location>
        <begin position="946"/>
        <end position="1050"/>
    </location>
</feature>
<dbReference type="OMA" id="WEQVRSH"/>
<dbReference type="PROSITE" id="PS00022">
    <property type="entry name" value="EGF_1"/>
    <property type="match status" value="1"/>
</dbReference>
<dbReference type="SMART" id="SM00404">
    <property type="entry name" value="PTPc_motif"/>
    <property type="match status" value="2"/>
</dbReference>
<dbReference type="InterPro" id="IPR000387">
    <property type="entry name" value="Tyr_Pase_dom"/>
</dbReference>
<keyword evidence="5 7" id="KW-0472">Membrane</keyword>
<dbReference type="Gene3D" id="2.170.300.10">
    <property type="entry name" value="Tie2 ligand-binding domain superfamily"/>
    <property type="match status" value="1"/>
</dbReference>
<feature type="domain" description="Tyrosine-protein phosphatase" evidence="9">
    <location>
        <begin position="1082"/>
        <end position="1352"/>
    </location>
</feature>
<dbReference type="PANTHER" id="PTHR26391">
    <property type="entry name" value="INACTIVE TYROSINE-PROTEIN KINASE 7"/>
    <property type="match status" value="1"/>
</dbReference>
<name>A0A7M7P4H0_STRPU</name>
<evidence type="ECO:0000256" key="1">
    <source>
        <dbReference type="ARBA" id="ARBA00004167"/>
    </source>
</evidence>
<feature type="transmembrane region" description="Helical" evidence="7">
    <location>
        <begin position="870"/>
        <end position="895"/>
    </location>
</feature>
<dbReference type="CDD" id="cd00055">
    <property type="entry name" value="EGF_Lam"/>
    <property type="match status" value="1"/>
</dbReference>
<dbReference type="SMART" id="SM00060">
    <property type="entry name" value="FN3"/>
    <property type="match status" value="3"/>
</dbReference>
<evidence type="ECO:0000256" key="8">
    <source>
        <dbReference type="SAM" id="SignalP"/>
    </source>
</evidence>
<reference evidence="13" key="1">
    <citation type="submission" date="2015-02" db="EMBL/GenBank/DDBJ databases">
        <title>Genome sequencing for Strongylocentrotus purpuratus.</title>
        <authorList>
            <person name="Murali S."/>
            <person name="Liu Y."/>
            <person name="Vee V."/>
            <person name="English A."/>
            <person name="Wang M."/>
            <person name="Skinner E."/>
            <person name="Han Y."/>
            <person name="Muzny D.M."/>
            <person name="Worley K.C."/>
            <person name="Gibbs R.A."/>
        </authorList>
    </citation>
    <scope>NUCLEOTIDE SEQUENCE</scope>
</reference>
<dbReference type="FunFam" id="3.90.190.10:FF:000042">
    <property type="entry name" value="receptor-type tyrosine-protein phosphatase C isoform X1"/>
    <property type="match status" value="1"/>
</dbReference>
<feature type="domain" description="Tyrosine-protein phosphatase" evidence="9">
    <location>
        <begin position="1384"/>
        <end position="1642"/>
    </location>
</feature>
<dbReference type="FunFam" id="2.60.40.10:FF:001450">
    <property type="entry name" value="Uncharacterized protein"/>
    <property type="match status" value="1"/>
</dbReference>
<feature type="compositionally biased region" description="Basic and acidic residues" evidence="6">
    <location>
        <begin position="1011"/>
        <end position="1047"/>
    </location>
</feature>
<keyword evidence="7" id="KW-0812">Transmembrane</keyword>
<keyword evidence="7" id="KW-1133">Transmembrane helix</keyword>
<dbReference type="CDD" id="cd12087">
    <property type="entry name" value="TM_EGFR-like"/>
    <property type="match status" value="1"/>
</dbReference>
<dbReference type="CDD" id="cd00047">
    <property type="entry name" value="PTPc"/>
    <property type="match status" value="1"/>
</dbReference>
<dbReference type="PANTHER" id="PTHR26391:SF18">
    <property type="entry name" value="PROTEIN KINASE RECEPTOR TIE-1, PUTATIVE-RELATED"/>
    <property type="match status" value="1"/>
</dbReference>
<dbReference type="Gene3D" id="2.60.40.10">
    <property type="entry name" value="Immunoglobulins"/>
    <property type="match status" value="4"/>
</dbReference>
<dbReference type="InParanoid" id="A0A7M7P4H0"/>
<dbReference type="KEGG" id="spu:587101"/>
<keyword evidence="4" id="KW-0904">Protein phosphatase</keyword>
<dbReference type="InterPro" id="IPR029021">
    <property type="entry name" value="Prot-tyrosine_phosphatase-like"/>
</dbReference>
<reference evidence="12" key="2">
    <citation type="submission" date="2021-01" db="UniProtKB">
        <authorList>
            <consortium name="EnsemblMetazoa"/>
        </authorList>
    </citation>
    <scope>IDENTIFICATION</scope>
</reference>
<evidence type="ECO:0000259" key="9">
    <source>
        <dbReference type="PROSITE" id="PS50055"/>
    </source>
</evidence>
<feature type="domain" description="Fibronectin type-III" evidence="11">
    <location>
        <begin position="663"/>
        <end position="759"/>
    </location>
</feature>
<dbReference type="FunFam" id="2.60.40.10:FF:001975">
    <property type="entry name" value="Uncharacterized protein"/>
    <property type="match status" value="1"/>
</dbReference>
<dbReference type="InterPro" id="IPR013783">
    <property type="entry name" value="Ig-like_fold"/>
</dbReference>
<dbReference type="PROSITE" id="PS00383">
    <property type="entry name" value="TYR_PHOSPHATASE_1"/>
    <property type="match status" value="2"/>
</dbReference>
<dbReference type="FunFam" id="2.60.40.10:FF:001753">
    <property type="entry name" value="Uncharacterized protein"/>
    <property type="match status" value="1"/>
</dbReference>
<dbReference type="GeneID" id="587101"/>
<evidence type="ECO:0000256" key="2">
    <source>
        <dbReference type="ARBA" id="ARBA00022729"/>
    </source>
</evidence>
<dbReference type="GO" id="GO:0004725">
    <property type="term" value="F:protein tyrosine phosphatase activity"/>
    <property type="evidence" value="ECO:0007669"/>
    <property type="project" value="InterPro"/>
</dbReference>
<keyword evidence="13" id="KW-1185">Reference proteome</keyword>
<sequence>MNRMDKFYAVLFLQFLLCFPRFMNGEVVHITVLTIGYTNVGSSSGQYQCYPSVPDADATLSFGRSAPITTDRSPPADVGHSLPNVRRVIFPTGDGWNNDGFGPFYCEASKPDRDVTSVTTFFQRNDAKFISSDGSFTKTVNVNETGVMISMTSRYGPDVSDNVITWRKDGSEVLPSFGGQTQIGFPNPIQTSDQGIYEIYYDNERNQNNGGLYRLIVRECPAGKWGPPECYGICDKCYNGGVCDDKSGLCICPNNFRGTNCLGICRTDGGNRFGLNCEFQCTTRGDPATKCHEKLFCLPDPYGCSCDVGAHGRTCNTLCTAGTYGPGCSQTCHCAGGGSSCNIYSGVCAGECQTGWSGDNCQIPDECEDGYYESQCTDKCHCLNDGPCDKQTGECPEQRCALGYTVGVTGGVICQECEGGTFGMDCLQQCHCAPEACEKQRGLCNGQCLDSWFGPYCQRISRLVPVRVNPYQPSSFTCYIEGIPLPDASSVNLYRRTGSTYNRTGITRGSSTVSGSERAVVFDVDSVYPQEDGGYQCTLIVETTGYPSVLITNATYVLPVIEKAPVIVSTSSTTVGLRWNAWSEEDDVGDPPLVGYDVFVKKDGDWVADQRVDKLTTSAIVSNLTPDTDYRFRVAAVRNGTGGTGPLSPKNDTVTLCRKPSASPAILQVSAINPKELEVTWEHLPSESAECRSGVTHYMIYYAPSGSTSSNSNLVSRDVSSYVIRGLDTYLDYTIQLTASNKDEESDRSSETIGKTLEEVAPSPINVAIPRSTTSSFTVYWSTPLPSNNNGNIQKYIIRYQQTDPVDPDGNYKSEEVLNSAFEGEHTVVDLTATTNYSVQVQTVNGAGSSNWSEPVNAKTIQSGGPPPPIGAIVGGVMATLFIFILVIILTLVIFRRRRNNEGQDTKAIDKQGGSSAVIYSNEEIGFHDNTYDGVAYDENTYEGVDLPPAATVPTSKPPIQPRVQSQNTNGKPVAVVRPERSEPKAKPPPQPKPYALYATDKAGSNASLDDVNRKQEMGKKDEKPLMVPRDRSKSQENLDKGSREEVESGDIYQNVTVPGVVMVTELEEYIKSKKNGSINELAHEFNLLNVNQQSPWEVASKEKNKPKNRFRNIIAYDHSRVVLEKVDGDPHSDYFNANYLSDFKGKKAFIASQAPNTASLTAFWRMIWQENVATIVMVTNLIEAGKDRCRQYWPKNPRSVEVMGDFSLFLLEVEQFSDHIVRTLIVKKKTGDEMDEEESEEKRTIVQYHYLSWPDMGVPEYYTTLISFTDTVKQHHTKLQSTGYTDPMLVHCSAGVGRTGTFICLYNMLDMMKEEGRVDIFSFISKMRENRIKMVQTKEQYIFLYNALLEVYLSGKTEIPVSKFREKMDTLHRANSVTKKANIHVEFKNLHTLTPTPSANSFRSGRASINRKKNRFPDILPLERNRPYLACPGSIDSTDYINASFLNTFLKKDVFLATQSPLPNTVEDMWRLAFDWKCPVIVMLNELDEETCVQYWPEEGSIALESLEVTALDSESTMNFVKRRFTVTSDSGESMTVEQFEMLGWGMSHNKPDSPVSLLGLIEAVQGSIKTATCKGPAIVHCVNGIGRSGVFCALWSVMEKLRKDNTIDIFQAVKRLRSSRPNMVETLDQYQLCYDVMNQHLHQFEEYANLDIL</sequence>
<feature type="domain" description="Fibronectin type-III" evidence="11">
    <location>
        <begin position="561"/>
        <end position="660"/>
    </location>
</feature>
<dbReference type="SUPFAM" id="SSF52799">
    <property type="entry name" value="(Phosphotyrosine protein) phosphatases II"/>
    <property type="match status" value="2"/>
</dbReference>
<feature type="domain" description="Tyrosine specific protein phosphatases" evidence="10">
    <location>
        <begin position="1560"/>
        <end position="1633"/>
    </location>
</feature>
<evidence type="ECO:0000256" key="6">
    <source>
        <dbReference type="SAM" id="MobiDB-lite"/>
    </source>
</evidence>
<dbReference type="Pfam" id="PF00102">
    <property type="entry name" value="Y_phosphatase"/>
    <property type="match status" value="2"/>
</dbReference>